<dbReference type="AlphaFoldDB" id="A0A2P2QTM9"/>
<proteinExistence type="predicted"/>
<dbReference type="EMBL" id="GGEC01089804">
    <property type="protein sequence ID" value="MBX70288.1"/>
    <property type="molecule type" value="Transcribed_RNA"/>
</dbReference>
<accession>A0A2P2QTM9</accession>
<organism evidence="1">
    <name type="scientific">Rhizophora mucronata</name>
    <name type="common">Asiatic mangrove</name>
    <dbReference type="NCBI Taxonomy" id="61149"/>
    <lineage>
        <taxon>Eukaryota</taxon>
        <taxon>Viridiplantae</taxon>
        <taxon>Streptophyta</taxon>
        <taxon>Embryophyta</taxon>
        <taxon>Tracheophyta</taxon>
        <taxon>Spermatophyta</taxon>
        <taxon>Magnoliopsida</taxon>
        <taxon>eudicotyledons</taxon>
        <taxon>Gunneridae</taxon>
        <taxon>Pentapetalae</taxon>
        <taxon>rosids</taxon>
        <taxon>fabids</taxon>
        <taxon>Malpighiales</taxon>
        <taxon>Rhizophoraceae</taxon>
        <taxon>Rhizophora</taxon>
    </lineage>
</organism>
<protein>
    <submittedName>
        <fullName evidence="1">Uncharacterized protein</fullName>
    </submittedName>
</protein>
<evidence type="ECO:0000313" key="1">
    <source>
        <dbReference type="EMBL" id="MBX70288.1"/>
    </source>
</evidence>
<sequence length="37" mass="4554">MFNKIFACVFDTLKKKKIQFTYMIFRSILFQHAMLCF</sequence>
<name>A0A2P2QTM9_RHIMU</name>
<reference evidence="1" key="1">
    <citation type="submission" date="2018-02" db="EMBL/GenBank/DDBJ databases">
        <title>Rhizophora mucronata_Transcriptome.</title>
        <authorList>
            <person name="Meera S.P."/>
            <person name="Sreeshan A."/>
            <person name="Augustine A."/>
        </authorList>
    </citation>
    <scope>NUCLEOTIDE SEQUENCE</scope>
    <source>
        <tissue evidence="1">Leaf</tissue>
    </source>
</reference>